<dbReference type="Proteomes" id="UP001172386">
    <property type="component" value="Unassembled WGS sequence"/>
</dbReference>
<reference evidence="1" key="1">
    <citation type="submission" date="2022-10" db="EMBL/GenBank/DDBJ databases">
        <title>Culturing micro-colonial fungi from biological soil crusts in the Mojave desert and describing Neophaeococcomyces mojavensis, and introducing the new genera and species Taxawa tesnikishii.</title>
        <authorList>
            <person name="Kurbessoian T."/>
            <person name="Stajich J.E."/>
        </authorList>
    </citation>
    <scope>NUCLEOTIDE SEQUENCE</scope>
    <source>
        <strain evidence="1">JES_112</strain>
    </source>
</reference>
<name>A0ACC2ZWD0_9EURO</name>
<comment type="caution">
    <text evidence="1">The sequence shown here is derived from an EMBL/GenBank/DDBJ whole genome shotgun (WGS) entry which is preliminary data.</text>
</comment>
<dbReference type="EMBL" id="JAPDRQ010000228">
    <property type="protein sequence ID" value="KAJ9651931.1"/>
    <property type="molecule type" value="Genomic_DNA"/>
</dbReference>
<protein>
    <submittedName>
        <fullName evidence="1">Uncharacterized protein</fullName>
    </submittedName>
</protein>
<proteinExistence type="predicted"/>
<gene>
    <name evidence="1" type="ORF">H2198_008827</name>
</gene>
<keyword evidence="2" id="KW-1185">Reference proteome</keyword>
<organism evidence="1 2">
    <name type="scientific">Neophaeococcomyces mojaviensis</name>
    <dbReference type="NCBI Taxonomy" id="3383035"/>
    <lineage>
        <taxon>Eukaryota</taxon>
        <taxon>Fungi</taxon>
        <taxon>Dikarya</taxon>
        <taxon>Ascomycota</taxon>
        <taxon>Pezizomycotina</taxon>
        <taxon>Eurotiomycetes</taxon>
        <taxon>Chaetothyriomycetidae</taxon>
        <taxon>Chaetothyriales</taxon>
        <taxon>Chaetothyriales incertae sedis</taxon>
        <taxon>Neophaeococcomyces</taxon>
    </lineage>
</organism>
<evidence type="ECO:0000313" key="2">
    <source>
        <dbReference type="Proteomes" id="UP001172386"/>
    </source>
</evidence>
<accession>A0ACC2ZWD0</accession>
<evidence type="ECO:0000313" key="1">
    <source>
        <dbReference type="EMBL" id="KAJ9651931.1"/>
    </source>
</evidence>
<sequence>MTHWISFPERFGLQDVQAYLNVLISFLCAGATFVLVRVYWQTAARRLLSGERVLARSLFSPNTIGETIDLLALLGKDIFSRPFYKTLIQVLLVACFTLAALLSGVIARYFTQNGIIEVPRNITGVEARRSTSNTLRKSTQLHNTMSDLNRANVSLFELLNFLPDRTEPWMYRSNQWPNAYHLECVFKPAYEMLNVQAVNNCTSTNSLYAQIPTMQSLWTTMPDAKLWAYSYDSTYRQINSTATTFPDVFIFQHGIAMNRSDANSFNNATFMASRLRLRTIFIHLQEAPRNSTTNTTTLCPFGVGAVPKATLTEFICNVTRDTSQVRNASMGAYPEAFNAVSISSAYSERYSGSMLDQRTLGQNVTMVAGEELLRFYQSYLVVKDTGTSGVYGSHLLNVQVTVAQVSIFCLIFCIAGILVVLAGLAIYAWFIVRHWEFLDIMPQSKLDWMLRSLNSDVGEAQRTASGVHIADLSPDEVIRERFKHGLLMSDVPIHTRSFSEDETAVVSGNKRAKAPVSVRVSRVLSTSSESLNGIGYAKAYSSIQPGWIAQSPSAGRYKSLPPVPSSRRSQGWI</sequence>